<dbReference type="Gene3D" id="1.10.268.20">
    <property type="match status" value="1"/>
</dbReference>
<evidence type="ECO:0000313" key="13">
    <source>
        <dbReference type="Proteomes" id="UP000235145"/>
    </source>
</evidence>
<gene>
    <name evidence="12" type="ORF">LSAT_V11C700387790</name>
</gene>
<evidence type="ECO:0000256" key="6">
    <source>
        <dbReference type="ARBA" id="ARBA00022753"/>
    </source>
</evidence>
<dbReference type="Proteomes" id="UP000235145">
    <property type="component" value="Unassembled WGS sequence"/>
</dbReference>
<dbReference type="GO" id="GO:0030674">
    <property type="term" value="F:protein-macromolecule adaptor activity"/>
    <property type="evidence" value="ECO:0000318"/>
    <property type="project" value="GO_Central"/>
</dbReference>
<dbReference type="CDD" id="cd09913">
    <property type="entry name" value="EHD"/>
    <property type="match status" value="1"/>
</dbReference>
<dbReference type="PROSITE" id="PS51718">
    <property type="entry name" value="G_DYNAMIN_2"/>
    <property type="match status" value="1"/>
</dbReference>
<keyword evidence="13" id="KW-1185">Reference proteome</keyword>
<dbReference type="InterPro" id="IPR011992">
    <property type="entry name" value="EF-hand-dom_pair"/>
</dbReference>
<dbReference type="PROSITE" id="PS50031">
    <property type="entry name" value="EH"/>
    <property type="match status" value="1"/>
</dbReference>
<dbReference type="GO" id="GO:0010008">
    <property type="term" value="C:endosome membrane"/>
    <property type="evidence" value="ECO:0007669"/>
    <property type="project" value="UniProtKB-SubCell"/>
</dbReference>
<dbReference type="GO" id="GO:0005886">
    <property type="term" value="C:plasma membrane"/>
    <property type="evidence" value="ECO:0000318"/>
    <property type="project" value="GO_Central"/>
</dbReference>
<keyword evidence="6" id="KW-0967">Endosome</keyword>
<comment type="caution">
    <text evidence="12">The sequence shown here is derived from an EMBL/GenBank/DDBJ whole genome shotgun (WGS) entry which is preliminary data.</text>
</comment>
<dbReference type="Pfam" id="PF16880">
    <property type="entry name" value="EHD_N"/>
    <property type="match status" value="1"/>
</dbReference>
<dbReference type="AlphaFoldDB" id="A0A9R1UYW1"/>
<keyword evidence="7" id="KW-0106">Calcium</keyword>
<dbReference type="SMART" id="SM00027">
    <property type="entry name" value="EH"/>
    <property type="match status" value="1"/>
</dbReference>
<evidence type="ECO:0000256" key="7">
    <source>
        <dbReference type="ARBA" id="ARBA00022837"/>
    </source>
</evidence>
<evidence type="ECO:0000259" key="11">
    <source>
        <dbReference type="PROSITE" id="PS51718"/>
    </source>
</evidence>
<feature type="domain" description="EF-hand" evidence="10">
    <location>
        <begin position="48"/>
        <end position="83"/>
    </location>
</feature>
<dbReference type="InterPro" id="IPR045063">
    <property type="entry name" value="Dynamin_N"/>
</dbReference>
<keyword evidence="8" id="KW-0472">Membrane</keyword>
<dbReference type="SUPFAM" id="SSF47473">
    <property type="entry name" value="EF-hand"/>
    <property type="match status" value="1"/>
</dbReference>
<keyword evidence="3" id="KW-1003">Cell membrane</keyword>
<dbReference type="InterPro" id="IPR030381">
    <property type="entry name" value="G_DYNAMIN_dom"/>
</dbReference>
<dbReference type="GO" id="GO:0005525">
    <property type="term" value="F:GTP binding"/>
    <property type="evidence" value="ECO:0007669"/>
    <property type="project" value="InterPro"/>
</dbReference>
<accession>A0A9R1UYW1</accession>
<reference evidence="12 13" key="1">
    <citation type="journal article" date="2017" name="Nat. Commun.">
        <title>Genome assembly with in vitro proximity ligation data and whole-genome triplication in lettuce.</title>
        <authorList>
            <person name="Reyes-Chin-Wo S."/>
            <person name="Wang Z."/>
            <person name="Yang X."/>
            <person name="Kozik A."/>
            <person name="Arikit S."/>
            <person name="Song C."/>
            <person name="Xia L."/>
            <person name="Froenicke L."/>
            <person name="Lavelle D.O."/>
            <person name="Truco M.J."/>
            <person name="Xia R."/>
            <person name="Zhu S."/>
            <person name="Xu C."/>
            <person name="Xu H."/>
            <person name="Xu X."/>
            <person name="Cox K."/>
            <person name="Korf I."/>
            <person name="Meyers B.C."/>
            <person name="Michelmore R.W."/>
        </authorList>
    </citation>
    <scope>NUCLEOTIDE SEQUENCE [LARGE SCALE GENOMIC DNA]</scope>
    <source>
        <strain evidence="13">cv. Salinas</strain>
        <tissue evidence="12">Seedlings</tissue>
    </source>
</reference>
<dbReference type="GO" id="GO:0005737">
    <property type="term" value="C:cytoplasm"/>
    <property type="evidence" value="ECO:0000318"/>
    <property type="project" value="GO_Central"/>
</dbReference>
<evidence type="ECO:0000259" key="9">
    <source>
        <dbReference type="PROSITE" id="PS50031"/>
    </source>
</evidence>
<dbReference type="GO" id="GO:0051260">
    <property type="term" value="P:protein homooligomerization"/>
    <property type="evidence" value="ECO:0007669"/>
    <property type="project" value="UniProtKB-ARBA"/>
</dbReference>
<dbReference type="InterPro" id="IPR031692">
    <property type="entry name" value="EHD_N"/>
</dbReference>
<protein>
    <submittedName>
        <fullName evidence="12">Uncharacterized protein</fullName>
    </submittedName>
</protein>
<evidence type="ECO:0000256" key="3">
    <source>
        <dbReference type="ARBA" id="ARBA00022475"/>
    </source>
</evidence>
<sequence length="528" mass="59407">MDIGLAPINHCSKEHQKIYQDWFVCADSDDDGRITGIDATKFFAMSNLSRQDLKQVWAIADSKRQGFLGFQEFVMAMQMISLAQAGHTLTVDLLNKDVDTEELKPPAMEGLDALLAVRGASQIEISSSSKHAKNLPLKSVTSIVDGLKKLYIQKLKPLETMHRFNEFVSPALTNSDFDAKPMVMLLGQYSTGKTTFIKHLLKTGYPGAHIGPEPTTDRFVAVMNGPDERSIPGNTVAVQADMPFNGLTGFGGAFLSKFQCSQMPHPLLDHITFIDTPGVLSGEKQRTQRSYDFTGVTSWFAAKCDLILLLFDPHKLDISDEFKRVISSLKGHDDKIRVVLNKADQVDTQQLMRVYGALMWSLGKVLNTPEVMRVYIGSFNDKPINVSDDGPMGAELFEKEQEDLLADLKDIPKKACDRRINEFVKRARAAKIHAYIMNQLKKEMPSWIGKAKAQQRLVDNLEAVFQKIQKDHHLPAGDFPNVETFRMSLNGYNIDRFERTKPKMIQAVDDMLAYDIPKLLKSFRNPYE</sequence>
<keyword evidence="5" id="KW-0547">Nucleotide-binding</keyword>
<organism evidence="12 13">
    <name type="scientific">Lactuca sativa</name>
    <name type="common">Garden lettuce</name>
    <dbReference type="NCBI Taxonomy" id="4236"/>
    <lineage>
        <taxon>Eukaryota</taxon>
        <taxon>Viridiplantae</taxon>
        <taxon>Streptophyta</taxon>
        <taxon>Embryophyta</taxon>
        <taxon>Tracheophyta</taxon>
        <taxon>Spermatophyta</taxon>
        <taxon>Magnoliopsida</taxon>
        <taxon>eudicotyledons</taxon>
        <taxon>Gunneridae</taxon>
        <taxon>Pentapetalae</taxon>
        <taxon>asterids</taxon>
        <taxon>campanulids</taxon>
        <taxon>Asterales</taxon>
        <taxon>Asteraceae</taxon>
        <taxon>Cichorioideae</taxon>
        <taxon>Cichorieae</taxon>
        <taxon>Lactucinae</taxon>
        <taxon>Lactuca</taxon>
    </lineage>
</organism>
<evidence type="ECO:0000256" key="4">
    <source>
        <dbReference type="ARBA" id="ARBA00022723"/>
    </source>
</evidence>
<dbReference type="Pfam" id="PF00350">
    <property type="entry name" value="Dynamin_N"/>
    <property type="match status" value="1"/>
</dbReference>
<dbReference type="FunFam" id="3.40.50.300:FF:000147">
    <property type="entry name" value="EH domain-containing protein 1"/>
    <property type="match status" value="1"/>
</dbReference>
<dbReference type="PANTHER" id="PTHR11216">
    <property type="entry name" value="EH DOMAIN"/>
    <property type="match status" value="1"/>
</dbReference>
<dbReference type="InterPro" id="IPR000261">
    <property type="entry name" value="EH_dom"/>
</dbReference>
<evidence type="ECO:0000313" key="12">
    <source>
        <dbReference type="EMBL" id="KAJ0195285.1"/>
    </source>
</evidence>
<evidence type="ECO:0000256" key="8">
    <source>
        <dbReference type="ARBA" id="ARBA00023136"/>
    </source>
</evidence>
<dbReference type="GO" id="GO:0016197">
    <property type="term" value="P:endosomal transport"/>
    <property type="evidence" value="ECO:0000318"/>
    <property type="project" value="GO_Central"/>
</dbReference>
<dbReference type="Gene3D" id="3.40.50.300">
    <property type="entry name" value="P-loop containing nucleotide triphosphate hydrolases"/>
    <property type="match status" value="1"/>
</dbReference>
<evidence type="ECO:0000256" key="1">
    <source>
        <dbReference type="ARBA" id="ARBA00004413"/>
    </source>
</evidence>
<feature type="domain" description="Dynamin-type G" evidence="11">
    <location>
        <begin position="177"/>
        <end position="413"/>
    </location>
</feature>
<dbReference type="InterPro" id="IPR027417">
    <property type="entry name" value="P-loop_NTPase"/>
</dbReference>
<dbReference type="CDD" id="cd00052">
    <property type="entry name" value="EH"/>
    <property type="match status" value="1"/>
</dbReference>
<dbReference type="PANTHER" id="PTHR11216:SF143">
    <property type="entry name" value="EH DOMAIN-CONTAINING PROTEIN"/>
    <property type="match status" value="1"/>
</dbReference>
<dbReference type="PROSITE" id="PS50222">
    <property type="entry name" value="EF_HAND_2"/>
    <property type="match status" value="1"/>
</dbReference>
<dbReference type="GO" id="GO:0005509">
    <property type="term" value="F:calcium ion binding"/>
    <property type="evidence" value="ECO:0007669"/>
    <property type="project" value="InterPro"/>
</dbReference>
<comment type="subcellular location">
    <subcellularLocation>
        <location evidence="1">Cell membrane</location>
        <topology evidence="1">Peripheral membrane protein</topology>
        <orientation evidence="1">Cytoplasmic side</orientation>
    </subcellularLocation>
    <subcellularLocation>
        <location evidence="2">Endosome membrane</location>
        <topology evidence="2">Peripheral membrane protein</topology>
    </subcellularLocation>
</comment>
<dbReference type="Gene3D" id="1.10.238.10">
    <property type="entry name" value="EF-hand"/>
    <property type="match status" value="1"/>
</dbReference>
<dbReference type="InterPro" id="IPR002048">
    <property type="entry name" value="EF_hand_dom"/>
</dbReference>
<dbReference type="SUPFAM" id="SSF52540">
    <property type="entry name" value="P-loop containing nucleoside triphosphate hydrolases"/>
    <property type="match status" value="1"/>
</dbReference>
<dbReference type="InterPro" id="IPR040990">
    <property type="entry name" value="DUF5600"/>
</dbReference>
<dbReference type="GO" id="GO:0006897">
    <property type="term" value="P:endocytosis"/>
    <property type="evidence" value="ECO:0000318"/>
    <property type="project" value="GO_Central"/>
</dbReference>
<evidence type="ECO:0000256" key="2">
    <source>
        <dbReference type="ARBA" id="ARBA00004481"/>
    </source>
</evidence>
<dbReference type="Pfam" id="PF12763">
    <property type="entry name" value="EH"/>
    <property type="match status" value="1"/>
</dbReference>
<dbReference type="EMBL" id="NBSK02000007">
    <property type="protein sequence ID" value="KAJ0195285.1"/>
    <property type="molecule type" value="Genomic_DNA"/>
</dbReference>
<dbReference type="Pfam" id="PF18150">
    <property type="entry name" value="DUF5600"/>
    <property type="match status" value="1"/>
</dbReference>
<proteinExistence type="predicted"/>
<keyword evidence="4" id="KW-0479">Metal-binding</keyword>
<name>A0A9R1UYW1_LACSA</name>
<evidence type="ECO:0000259" key="10">
    <source>
        <dbReference type="PROSITE" id="PS50222"/>
    </source>
</evidence>
<feature type="domain" description="EH" evidence="9">
    <location>
        <begin position="15"/>
        <end position="109"/>
    </location>
</feature>
<evidence type="ECO:0000256" key="5">
    <source>
        <dbReference type="ARBA" id="ARBA00022741"/>
    </source>
</evidence>